<proteinExistence type="predicted"/>
<protein>
    <submittedName>
        <fullName evidence="2">Uncharacterized protein</fullName>
    </submittedName>
</protein>
<feature type="signal peptide" evidence="1">
    <location>
        <begin position="1"/>
        <end position="21"/>
    </location>
</feature>
<evidence type="ECO:0000313" key="3">
    <source>
        <dbReference type="Proteomes" id="UP000192756"/>
    </source>
</evidence>
<dbReference type="STRING" id="151894.SAMN04488524_3354"/>
<dbReference type="EMBL" id="FWXT01000002">
    <property type="protein sequence ID" value="SMC89717.1"/>
    <property type="molecule type" value="Genomic_DNA"/>
</dbReference>
<evidence type="ECO:0000256" key="1">
    <source>
        <dbReference type="SAM" id="SignalP"/>
    </source>
</evidence>
<evidence type="ECO:0000313" key="2">
    <source>
        <dbReference type="EMBL" id="SMC89717.1"/>
    </source>
</evidence>
<keyword evidence="3" id="KW-1185">Reference proteome</keyword>
<sequence length="329" mass="38041">MRIKISITAALLFLVIYNSNAQKLEGGIDVHAFADNREYSKSNRFSQSILGLRFSPEIGLVLDSVHHIRGGFNALHEFGSPKFVNKIDPVLYYKFDKKEWNFYMGMFPRHNLISDFPRALLTDTLNYYRPNVEGMLLKYENSNWKQLLFIDWTSRQTATDRENFIFGLSGSFKKDLFFISHYAMMLHNAGAAIAVPDDYVEDNGAATLKVGVDLSKRTFLDSLTINTGGLMSFERIRRLGGWKTPKGMLLEMQMEYHRIGITNSFYAGEGHNIRYGDQFYTAKRYNRTDLSWRPRIYKGIEGKFTLSFHFLEGVIDSQQSLALRYNFQL</sequence>
<dbReference type="Proteomes" id="UP000192756">
    <property type="component" value="Unassembled WGS sequence"/>
</dbReference>
<name>A0A1W2CWV5_9SPHI</name>
<dbReference type="OrthoDB" id="1016806at2"/>
<gene>
    <name evidence="2" type="ORF">SAMN04488524_3354</name>
</gene>
<reference evidence="3" key="1">
    <citation type="submission" date="2017-04" db="EMBL/GenBank/DDBJ databases">
        <authorList>
            <person name="Varghese N."/>
            <person name="Submissions S."/>
        </authorList>
    </citation>
    <scope>NUCLEOTIDE SEQUENCE [LARGE SCALE GENOMIC DNA]</scope>
    <source>
        <strain evidence="3">DSM 12126</strain>
    </source>
</reference>
<feature type="chain" id="PRO_5012303413" evidence="1">
    <location>
        <begin position="22"/>
        <end position="329"/>
    </location>
</feature>
<accession>A0A1W2CWV5</accession>
<dbReference type="AlphaFoldDB" id="A0A1W2CWV5"/>
<keyword evidence="1" id="KW-0732">Signal</keyword>
<organism evidence="2 3">
    <name type="scientific">Pedobacter africanus</name>
    <dbReference type="NCBI Taxonomy" id="151894"/>
    <lineage>
        <taxon>Bacteria</taxon>
        <taxon>Pseudomonadati</taxon>
        <taxon>Bacteroidota</taxon>
        <taxon>Sphingobacteriia</taxon>
        <taxon>Sphingobacteriales</taxon>
        <taxon>Sphingobacteriaceae</taxon>
        <taxon>Pedobacter</taxon>
    </lineage>
</organism>
<dbReference type="RefSeq" id="WP_084240141.1">
    <property type="nucleotide sequence ID" value="NZ_FWXT01000002.1"/>
</dbReference>